<dbReference type="AlphaFoldDB" id="A0A1S2VQY2"/>
<organism evidence="1 2">
    <name type="scientific">Arsenicibacter rosenii</name>
    <dbReference type="NCBI Taxonomy" id="1750698"/>
    <lineage>
        <taxon>Bacteria</taxon>
        <taxon>Pseudomonadati</taxon>
        <taxon>Bacteroidota</taxon>
        <taxon>Cytophagia</taxon>
        <taxon>Cytophagales</taxon>
        <taxon>Spirosomataceae</taxon>
        <taxon>Arsenicibacter</taxon>
    </lineage>
</organism>
<name>A0A1S2VQY2_9BACT</name>
<sequence>MSTVMAVPQFVIEVRERFQLRIESHLIEVAQAWCQRKNYVRITTLEDFYLELQREIELYRLYNQSSCDNVGLRFVDNRQIEISSRITLKDRPADSVSAVIIYAAG</sequence>
<comment type="caution">
    <text evidence="1">The sequence shown here is derived from an EMBL/GenBank/DDBJ whole genome shotgun (WGS) entry which is preliminary data.</text>
</comment>
<dbReference type="Proteomes" id="UP000181790">
    <property type="component" value="Unassembled WGS sequence"/>
</dbReference>
<evidence type="ECO:0000313" key="1">
    <source>
        <dbReference type="EMBL" id="OIN61197.1"/>
    </source>
</evidence>
<gene>
    <name evidence="1" type="ORF">BLX24_03815</name>
</gene>
<evidence type="ECO:0000313" key="2">
    <source>
        <dbReference type="Proteomes" id="UP000181790"/>
    </source>
</evidence>
<reference evidence="1 2" key="1">
    <citation type="submission" date="2016-10" db="EMBL/GenBank/DDBJ databases">
        <title>Arsenicibacter rosenii gen. nov., sp. nov., an efficient arsenic-methylating bacterium isolated from an arsenic-contaminated paddy soil.</title>
        <authorList>
            <person name="Huang K."/>
        </authorList>
    </citation>
    <scope>NUCLEOTIDE SEQUENCE [LARGE SCALE GENOMIC DNA]</scope>
    <source>
        <strain evidence="1 2">SM-1</strain>
    </source>
</reference>
<dbReference type="RefSeq" id="WP_071501699.1">
    <property type="nucleotide sequence ID" value="NZ_MORL01000001.1"/>
</dbReference>
<keyword evidence="2" id="KW-1185">Reference proteome</keyword>
<dbReference type="EMBL" id="MORL01000001">
    <property type="protein sequence ID" value="OIN61197.1"/>
    <property type="molecule type" value="Genomic_DNA"/>
</dbReference>
<proteinExistence type="predicted"/>
<accession>A0A1S2VQY2</accession>
<protein>
    <submittedName>
        <fullName evidence="1">Uncharacterized protein</fullName>
    </submittedName>
</protein>